<evidence type="ECO:0000313" key="1">
    <source>
        <dbReference type="EMBL" id="PON88925.1"/>
    </source>
</evidence>
<gene>
    <name evidence="1" type="ORF">TorRG33x02_153080</name>
</gene>
<dbReference type="AlphaFoldDB" id="A0A2P5ETU3"/>
<name>A0A2P5ETU3_TREOI</name>
<evidence type="ECO:0000313" key="2">
    <source>
        <dbReference type="Proteomes" id="UP000237000"/>
    </source>
</evidence>
<dbReference type="EMBL" id="JXTC01000100">
    <property type="protein sequence ID" value="PON88925.1"/>
    <property type="molecule type" value="Genomic_DNA"/>
</dbReference>
<dbReference type="InParanoid" id="A0A2P5ETU3"/>
<accession>A0A2P5ETU3</accession>
<reference evidence="2" key="1">
    <citation type="submission" date="2016-06" db="EMBL/GenBank/DDBJ databases">
        <title>Parallel loss of symbiosis genes in relatives of nitrogen-fixing non-legume Parasponia.</title>
        <authorList>
            <person name="Van Velzen R."/>
            <person name="Holmer R."/>
            <person name="Bu F."/>
            <person name="Rutten L."/>
            <person name="Van Zeijl A."/>
            <person name="Liu W."/>
            <person name="Santuari L."/>
            <person name="Cao Q."/>
            <person name="Sharma T."/>
            <person name="Shen D."/>
            <person name="Roswanjaya Y."/>
            <person name="Wardhani T."/>
            <person name="Kalhor M.S."/>
            <person name="Jansen J."/>
            <person name="Van den Hoogen J."/>
            <person name="Gungor B."/>
            <person name="Hartog M."/>
            <person name="Hontelez J."/>
            <person name="Verver J."/>
            <person name="Yang W.-C."/>
            <person name="Schijlen E."/>
            <person name="Repin R."/>
            <person name="Schilthuizen M."/>
            <person name="Schranz E."/>
            <person name="Heidstra R."/>
            <person name="Miyata K."/>
            <person name="Fedorova E."/>
            <person name="Kohlen W."/>
            <person name="Bisseling T."/>
            <person name="Smit S."/>
            <person name="Geurts R."/>
        </authorList>
    </citation>
    <scope>NUCLEOTIDE SEQUENCE [LARGE SCALE GENOMIC DNA]</scope>
    <source>
        <strain evidence="2">cv. RG33-2</strain>
    </source>
</reference>
<sequence length="71" mass="7766">MAAARQFMAAAWKSKTCRALNPRAVAAGEIGFGCSERRVLEVSGAEAAAWNKKSWLQRDFAVEKRGLQVLV</sequence>
<protein>
    <submittedName>
        <fullName evidence="1">Uncharacterized protein</fullName>
    </submittedName>
</protein>
<keyword evidence="2" id="KW-1185">Reference proteome</keyword>
<dbReference type="Proteomes" id="UP000237000">
    <property type="component" value="Unassembled WGS sequence"/>
</dbReference>
<proteinExistence type="predicted"/>
<comment type="caution">
    <text evidence="1">The sequence shown here is derived from an EMBL/GenBank/DDBJ whole genome shotgun (WGS) entry which is preliminary data.</text>
</comment>
<organism evidence="1 2">
    <name type="scientific">Trema orientale</name>
    <name type="common">Charcoal tree</name>
    <name type="synonym">Celtis orientalis</name>
    <dbReference type="NCBI Taxonomy" id="63057"/>
    <lineage>
        <taxon>Eukaryota</taxon>
        <taxon>Viridiplantae</taxon>
        <taxon>Streptophyta</taxon>
        <taxon>Embryophyta</taxon>
        <taxon>Tracheophyta</taxon>
        <taxon>Spermatophyta</taxon>
        <taxon>Magnoliopsida</taxon>
        <taxon>eudicotyledons</taxon>
        <taxon>Gunneridae</taxon>
        <taxon>Pentapetalae</taxon>
        <taxon>rosids</taxon>
        <taxon>fabids</taxon>
        <taxon>Rosales</taxon>
        <taxon>Cannabaceae</taxon>
        <taxon>Trema</taxon>
    </lineage>
</organism>